<feature type="transmembrane region" description="Helical" evidence="1">
    <location>
        <begin position="121"/>
        <end position="144"/>
    </location>
</feature>
<organism evidence="2 3">
    <name type="scientific">Haloarchaeobius iranensis</name>
    <dbReference type="NCBI Taxonomy" id="996166"/>
    <lineage>
        <taxon>Archaea</taxon>
        <taxon>Methanobacteriati</taxon>
        <taxon>Methanobacteriota</taxon>
        <taxon>Stenosarchaea group</taxon>
        <taxon>Halobacteria</taxon>
        <taxon>Halobacteriales</taxon>
        <taxon>Halorubellaceae</taxon>
        <taxon>Haloarchaeobius</taxon>
    </lineage>
</organism>
<keyword evidence="1" id="KW-0472">Membrane</keyword>
<feature type="transmembrane region" description="Helical" evidence="1">
    <location>
        <begin position="175"/>
        <end position="208"/>
    </location>
</feature>
<dbReference type="STRING" id="996166.SAMN05192554_10616"/>
<dbReference type="RefSeq" id="WP_089732223.1">
    <property type="nucleotide sequence ID" value="NZ_FNIA01000006.1"/>
</dbReference>
<name>A0A1G9VC63_9EURY</name>
<evidence type="ECO:0000256" key="1">
    <source>
        <dbReference type="SAM" id="Phobius"/>
    </source>
</evidence>
<dbReference type="AlphaFoldDB" id="A0A1G9VC63"/>
<keyword evidence="1" id="KW-0812">Transmembrane</keyword>
<evidence type="ECO:0008006" key="4">
    <source>
        <dbReference type="Google" id="ProtNLM"/>
    </source>
</evidence>
<proteinExistence type="predicted"/>
<dbReference type="Proteomes" id="UP000199370">
    <property type="component" value="Unassembled WGS sequence"/>
</dbReference>
<feature type="transmembrane region" description="Helical" evidence="1">
    <location>
        <begin position="90"/>
        <end position="109"/>
    </location>
</feature>
<accession>A0A1G9VC63</accession>
<evidence type="ECO:0000313" key="3">
    <source>
        <dbReference type="Proteomes" id="UP000199370"/>
    </source>
</evidence>
<reference evidence="2 3" key="1">
    <citation type="submission" date="2016-10" db="EMBL/GenBank/DDBJ databases">
        <authorList>
            <person name="de Groot N.N."/>
        </authorList>
    </citation>
    <scope>NUCLEOTIDE SEQUENCE [LARGE SCALE GENOMIC DNA]</scope>
    <source>
        <strain evidence="3">EB21,IBRC-M 10013,KCTC 4048</strain>
    </source>
</reference>
<gene>
    <name evidence="2" type="ORF">SAMN05192554_10616</name>
</gene>
<dbReference type="InterPro" id="IPR025098">
    <property type="entry name" value="DUF4013"/>
</dbReference>
<evidence type="ECO:0000313" key="2">
    <source>
        <dbReference type="EMBL" id="SDM69455.1"/>
    </source>
</evidence>
<sequence>MVVDSLKFPTKGEDGLLRAIIGGGLLLASGIIPLLPQLIVNGYSLQSMRAGARNNPTPPEFEDWEALLKDGAMMFGVTLVYTLIPMMLLFGVFFVGIFVFSFGAAAGSAAGEGGAAAGGGIGLIVMLVLGGIAFLLLMLAYYVMPAALVGVATEEEFMAAFDFGSVREIAFTSDYFVALVVAAIVNFLALFVIIPLMLLLVGFPLAFILQAGIFHYLGTVARDIATTGTGQPRTDDPRAGDAY</sequence>
<dbReference type="OrthoDB" id="107590at2157"/>
<dbReference type="Pfam" id="PF13197">
    <property type="entry name" value="DUF4013"/>
    <property type="match status" value="1"/>
</dbReference>
<protein>
    <recommendedName>
        <fullName evidence="4">DUF4013 domain-containing protein</fullName>
    </recommendedName>
</protein>
<keyword evidence="1" id="KW-1133">Transmembrane helix</keyword>
<feature type="transmembrane region" description="Helical" evidence="1">
    <location>
        <begin position="20"/>
        <end position="45"/>
    </location>
</feature>
<dbReference type="EMBL" id="FNIA01000006">
    <property type="protein sequence ID" value="SDM69455.1"/>
    <property type="molecule type" value="Genomic_DNA"/>
</dbReference>
<keyword evidence="3" id="KW-1185">Reference proteome</keyword>